<name>A0ABV5VX96_9BACL</name>
<dbReference type="PANTHER" id="PTHR12110:SF41">
    <property type="entry name" value="INOSOSE DEHYDRATASE"/>
    <property type="match status" value="1"/>
</dbReference>
<evidence type="ECO:0000313" key="3">
    <source>
        <dbReference type="Proteomes" id="UP001589619"/>
    </source>
</evidence>
<evidence type="ECO:0000259" key="1">
    <source>
        <dbReference type="Pfam" id="PF01261"/>
    </source>
</evidence>
<dbReference type="EMBL" id="JBHMAG010000012">
    <property type="protein sequence ID" value="MFB9752846.1"/>
    <property type="molecule type" value="Genomic_DNA"/>
</dbReference>
<dbReference type="GO" id="GO:0016853">
    <property type="term" value="F:isomerase activity"/>
    <property type="evidence" value="ECO:0007669"/>
    <property type="project" value="UniProtKB-KW"/>
</dbReference>
<gene>
    <name evidence="2" type="ORF">ACFFNY_14880</name>
</gene>
<dbReference type="InterPro" id="IPR036237">
    <property type="entry name" value="Xyl_isomerase-like_sf"/>
</dbReference>
<keyword evidence="2" id="KW-0413">Isomerase</keyword>
<accession>A0ABV5VX96</accession>
<dbReference type="SUPFAM" id="SSF51658">
    <property type="entry name" value="Xylose isomerase-like"/>
    <property type="match status" value="1"/>
</dbReference>
<keyword evidence="3" id="KW-1185">Reference proteome</keyword>
<evidence type="ECO:0000313" key="2">
    <source>
        <dbReference type="EMBL" id="MFB9752846.1"/>
    </source>
</evidence>
<sequence length="314" mass="35134">MKQRFEEKNERIRQRFQEWRKQNPQAETSLNLSWSNWGFGIEPLETSIKRLHQAGLSYIELHGNHYGPDLGYRPQEVLKLLKAYEMQVSGICGMYSSDSDFSSNRAIHRQAAIDYTKRTLEFAAAVGAEYMLVVPSAVGRPDKYDDTEFERSVEALGLVADLFTEYGIKGAIEPIRSAEVSLVRTVGDAQRYIAALNHPGIAHINGDVYHMQSEEAHIGEAILEAGDQLVNLHLADSNRGAMGHGSMDVDAIIMSLHLIGFGGERKYATFEPLGPGGAPYPAMYGKPDPQTLDRLVQDSVRYFREREAVLMQSL</sequence>
<dbReference type="PANTHER" id="PTHR12110">
    <property type="entry name" value="HYDROXYPYRUVATE ISOMERASE"/>
    <property type="match status" value="1"/>
</dbReference>
<dbReference type="InterPro" id="IPR050312">
    <property type="entry name" value="IolE/XylAMocC-like"/>
</dbReference>
<dbReference type="InterPro" id="IPR013022">
    <property type="entry name" value="Xyl_isomerase-like_TIM-brl"/>
</dbReference>
<dbReference type="Proteomes" id="UP001589619">
    <property type="component" value="Unassembled WGS sequence"/>
</dbReference>
<organism evidence="2 3">
    <name type="scientific">Paenibacillus hodogayensis</name>
    <dbReference type="NCBI Taxonomy" id="279208"/>
    <lineage>
        <taxon>Bacteria</taxon>
        <taxon>Bacillati</taxon>
        <taxon>Bacillota</taxon>
        <taxon>Bacilli</taxon>
        <taxon>Bacillales</taxon>
        <taxon>Paenibacillaceae</taxon>
        <taxon>Paenibacillus</taxon>
    </lineage>
</organism>
<feature type="domain" description="Xylose isomerase-like TIM barrel" evidence="1">
    <location>
        <begin position="49"/>
        <end position="263"/>
    </location>
</feature>
<protein>
    <submittedName>
        <fullName evidence="2">Sugar phosphate isomerase/epimerase family protein</fullName>
    </submittedName>
</protein>
<dbReference type="Pfam" id="PF01261">
    <property type="entry name" value="AP_endonuc_2"/>
    <property type="match status" value="1"/>
</dbReference>
<proteinExistence type="predicted"/>
<reference evidence="2 3" key="1">
    <citation type="submission" date="2024-09" db="EMBL/GenBank/DDBJ databases">
        <authorList>
            <person name="Sun Q."/>
            <person name="Mori K."/>
        </authorList>
    </citation>
    <scope>NUCLEOTIDE SEQUENCE [LARGE SCALE GENOMIC DNA]</scope>
    <source>
        <strain evidence="2 3">JCM 12520</strain>
    </source>
</reference>
<comment type="caution">
    <text evidence="2">The sequence shown here is derived from an EMBL/GenBank/DDBJ whole genome shotgun (WGS) entry which is preliminary data.</text>
</comment>
<dbReference type="RefSeq" id="WP_344903098.1">
    <property type="nucleotide sequence ID" value="NZ_BAAAYO010000001.1"/>
</dbReference>
<dbReference type="Gene3D" id="3.20.20.150">
    <property type="entry name" value="Divalent-metal-dependent TIM barrel enzymes"/>
    <property type="match status" value="1"/>
</dbReference>